<proteinExistence type="predicted"/>
<evidence type="ECO:0000313" key="2">
    <source>
        <dbReference type="Proteomes" id="UP000828048"/>
    </source>
</evidence>
<keyword evidence="2" id="KW-1185">Reference proteome</keyword>
<name>A0ACB7X699_9ERIC</name>
<accession>A0ACB7X699</accession>
<reference evidence="1 2" key="1">
    <citation type="journal article" date="2021" name="Hortic Res">
        <title>High-quality reference genome and annotation aids understanding of berry development for evergreen blueberry (Vaccinium darrowii).</title>
        <authorList>
            <person name="Yu J."/>
            <person name="Hulse-Kemp A.M."/>
            <person name="Babiker E."/>
            <person name="Staton M."/>
        </authorList>
    </citation>
    <scope>NUCLEOTIDE SEQUENCE [LARGE SCALE GENOMIC DNA]</scope>
    <source>
        <strain evidence="2">cv. NJ 8807/NJ 8810</strain>
        <tissue evidence="1">Young leaf</tissue>
    </source>
</reference>
<dbReference type="Proteomes" id="UP000828048">
    <property type="component" value="Chromosome 2"/>
</dbReference>
<protein>
    <submittedName>
        <fullName evidence="1">Uncharacterized protein</fullName>
    </submittedName>
</protein>
<organism evidence="1 2">
    <name type="scientific">Vaccinium darrowii</name>
    <dbReference type="NCBI Taxonomy" id="229202"/>
    <lineage>
        <taxon>Eukaryota</taxon>
        <taxon>Viridiplantae</taxon>
        <taxon>Streptophyta</taxon>
        <taxon>Embryophyta</taxon>
        <taxon>Tracheophyta</taxon>
        <taxon>Spermatophyta</taxon>
        <taxon>Magnoliopsida</taxon>
        <taxon>eudicotyledons</taxon>
        <taxon>Gunneridae</taxon>
        <taxon>Pentapetalae</taxon>
        <taxon>asterids</taxon>
        <taxon>Ericales</taxon>
        <taxon>Ericaceae</taxon>
        <taxon>Vaccinioideae</taxon>
        <taxon>Vaccinieae</taxon>
        <taxon>Vaccinium</taxon>
    </lineage>
</organism>
<dbReference type="EMBL" id="CM037152">
    <property type="protein sequence ID" value="KAH7836226.1"/>
    <property type="molecule type" value="Genomic_DNA"/>
</dbReference>
<sequence>MMGVNPGVEGVVQAKGREPRFKPKINGGILVPPKRKLVKKMMWECIIHSISSCFQSEATTNLPVQHSNCKNKKRNQISPVLPS</sequence>
<gene>
    <name evidence="1" type="ORF">Vadar_033803</name>
</gene>
<comment type="caution">
    <text evidence="1">The sequence shown here is derived from an EMBL/GenBank/DDBJ whole genome shotgun (WGS) entry which is preliminary data.</text>
</comment>
<evidence type="ECO:0000313" key="1">
    <source>
        <dbReference type="EMBL" id="KAH7836226.1"/>
    </source>
</evidence>